<evidence type="ECO:0000259" key="10">
    <source>
        <dbReference type="Pfam" id="PF12390"/>
    </source>
</evidence>
<evidence type="ECO:0000256" key="8">
    <source>
        <dbReference type="HAMAP-Rule" id="MF_00423"/>
    </source>
</evidence>
<evidence type="ECO:0000256" key="7">
    <source>
        <dbReference type="ARBA" id="ARBA00044507"/>
    </source>
</evidence>
<evidence type="ECO:0000313" key="12">
    <source>
        <dbReference type="Proteomes" id="UP000199208"/>
    </source>
</evidence>
<dbReference type="UniPathway" id="UPA00906">
    <property type="reaction ID" value="UER00896"/>
</dbReference>
<gene>
    <name evidence="8" type="primary">selA</name>
    <name evidence="11" type="ORF">SAMN03080599_00633</name>
</gene>
<comment type="similarity">
    <text evidence="7 8">Belongs to the SelA family.</text>
</comment>
<dbReference type="GO" id="GO:0004125">
    <property type="term" value="F:L-seryl-tRNA(Sec) selenium transferase activity"/>
    <property type="evidence" value="ECO:0007669"/>
    <property type="project" value="UniProtKB-UniRule"/>
</dbReference>
<feature type="modified residue" description="N6-(pyridoxal phosphate)lysine" evidence="8 9">
    <location>
        <position position="296"/>
    </location>
</feature>
<dbReference type="AlphaFoldDB" id="A0A1G5RT69"/>
<comment type="catalytic activity">
    <reaction evidence="8">
        <text>L-seryl-tRNA(Sec) + selenophosphate + H(+) = L-selenocysteinyl-tRNA(Sec) + phosphate</text>
        <dbReference type="Rhea" id="RHEA:22728"/>
        <dbReference type="Rhea" id="RHEA-COMP:9742"/>
        <dbReference type="Rhea" id="RHEA-COMP:9743"/>
        <dbReference type="ChEBI" id="CHEBI:15378"/>
        <dbReference type="ChEBI" id="CHEBI:16144"/>
        <dbReference type="ChEBI" id="CHEBI:43474"/>
        <dbReference type="ChEBI" id="CHEBI:78533"/>
        <dbReference type="ChEBI" id="CHEBI:78573"/>
        <dbReference type="EC" id="2.9.1.1"/>
    </reaction>
</comment>
<dbReference type="OrthoDB" id="9787096at2"/>
<dbReference type="InterPro" id="IPR015421">
    <property type="entry name" value="PyrdxlP-dep_Trfase_major"/>
</dbReference>
<comment type="subcellular location">
    <subcellularLocation>
        <location evidence="8">Cytoplasm</location>
    </subcellularLocation>
</comment>
<keyword evidence="2 8" id="KW-0963">Cytoplasm</keyword>
<evidence type="ECO:0000256" key="9">
    <source>
        <dbReference type="PIRSR" id="PIRSR618319-50"/>
    </source>
</evidence>
<sequence length="464" mass="50740">MRKNLLRAIPKVDDLIAEERIAGLLESAPRSLVLEVVREALSSLRQELVACEESELPESLDLSALFKKISDEVKRRNGFHLKRVINATGVVIHTNLGRSLIAPSIAQHLTEVSCYYSTLEYDLETGKRGTRYSHVEDLLCELTGAEAALVVNNNAAAVMLVLSTIGNGKEVVVSRGQLVEIGGAFRVPDVMRASGAELVEVGTTNKTHLRDYAAAINEQTAAVLKVHTSNYRILGFTSEVEIEALAGLCKEKGIPLIEDLGSGSLIDFSQFGLMKEPTVIESMKGGADVVTFSGDKMLGGPQAGIILGRKHWIDAMKKNQLTRALRVDKMTLCTLEATLKLYRDPEAVRREIPTLRMLTEQQETILPRAVALQSRLEALGEAYETALYETSSEVGGGSLPLEKLPTWAVAVKPSHSSTQRLAEALRARILPIVARVVEDRLIFDLRTIQEGESDEIVLALKALI</sequence>
<reference evidence="11 12" key="1">
    <citation type="submission" date="2016-10" db="EMBL/GenBank/DDBJ databases">
        <authorList>
            <person name="de Groot N.N."/>
        </authorList>
    </citation>
    <scope>NUCLEOTIDE SEQUENCE [LARGE SCALE GENOMIC DNA]</scope>
    <source>
        <strain evidence="11 12">DSM 2784</strain>
    </source>
</reference>
<dbReference type="Gene3D" id="3.40.640.10">
    <property type="entry name" value="Type I PLP-dependent aspartate aminotransferase-like (Major domain)"/>
    <property type="match status" value="1"/>
</dbReference>
<dbReference type="Pfam" id="PF03841">
    <property type="entry name" value="SelA"/>
    <property type="match status" value="1"/>
</dbReference>
<proteinExistence type="inferred from homology"/>
<dbReference type="RefSeq" id="WP_092589423.1">
    <property type="nucleotide sequence ID" value="NZ_FMWL01000002.1"/>
</dbReference>
<accession>A0A1G5RT69</accession>
<comment type="pathway">
    <text evidence="8">Aminoacyl-tRNA biosynthesis; selenocysteinyl-tRNA(Sec) biosynthesis; selenocysteinyl-tRNA(Sec) from L-seryl-tRNA(Sec) (bacterial route): step 1/1.</text>
</comment>
<dbReference type="GO" id="GO:0001717">
    <property type="term" value="P:conversion of seryl-tRNAsec to selenocys-tRNAsec"/>
    <property type="evidence" value="ECO:0007669"/>
    <property type="project" value="UniProtKB-UniRule"/>
</dbReference>
<dbReference type="HAMAP" id="MF_00423">
    <property type="entry name" value="SelA"/>
    <property type="match status" value="1"/>
</dbReference>
<evidence type="ECO:0000256" key="1">
    <source>
        <dbReference type="ARBA" id="ARBA00001933"/>
    </source>
</evidence>
<comment type="function">
    <text evidence="8">Converts seryl-tRNA(Sec) to selenocysteinyl-tRNA(Sec) required for selenoprotein biosynthesis.</text>
</comment>
<dbReference type="Pfam" id="PF12390">
    <property type="entry name" value="Se-cys_synth_N"/>
    <property type="match status" value="1"/>
</dbReference>
<keyword evidence="4 8" id="KW-0663">Pyridoxal phosphate</keyword>
<feature type="domain" description="L-seryl-tRNA selenium transferase N-terminal" evidence="10">
    <location>
        <begin position="6"/>
        <end position="45"/>
    </location>
</feature>
<evidence type="ECO:0000256" key="3">
    <source>
        <dbReference type="ARBA" id="ARBA00022679"/>
    </source>
</evidence>
<protein>
    <recommendedName>
        <fullName evidence="8">L-seryl-tRNA(Sec) selenium transferase</fullName>
        <ecNumber evidence="8">2.9.1.1</ecNumber>
    </recommendedName>
    <alternativeName>
        <fullName evidence="8">Selenocysteine synthase</fullName>
        <shortName evidence="8">Sec synthase</shortName>
    </alternativeName>
    <alternativeName>
        <fullName evidence="8">Selenocysteinyl-tRNA(Sec) synthase</fullName>
    </alternativeName>
</protein>
<evidence type="ECO:0000256" key="4">
    <source>
        <dbReference type="ARBA" id="ARBA00022898"/>
    </source>
</evidence>
<organism evidence="11 12">
    <name type="scientific">Acidaminobacter hydrogenoformans DSM 2784</name>
    <dbReference type="NCBI Taxonomy" id="1120920"/>
    <lineage>
        <taxon>Bacteria</taxon>
        <taxon>Bacillati</taxon>
        <taxon>Bacillota</taxon>
        <taxon>Clostridia</taxon>
        <taxon>Peptostreptococcales</taxon>
        <taxon>Acidaminobacteraceae</taxon>
        <taxon>Acidaminobacter</taxon>
    </lineage>
</organism>
<evidence type="ECO:0000313" key="11">
    <source>
        <dbReference type="EMBL" id="SCZ77187.1"/>
    </source>
</evidence>
<keyword evidence="6 8" id="KW-0711">Selenium</keyword>
<dbReference type="InterPro" id="IPR025862">
    <property type="entry name" value="SelA_trans_N_dom"/>
</dbReference>
<dbReference type="InterPro" id="IPR018319">
    <property type="entry name" value="SelA-like"/>
</dbReference>
<keyword evidence="12" id="KW-1185">Reference proteome</keyword>
<dbReference type="EMBL" id="FMWL01000002">
    <property type="protein sequence ID" value="SCZ77187.1"/>
    <property type="molecule type" value="Genomic_DNA"/>
</dbReference>
<evidence type="ECO:0000256" key="6">
    <source>
        <dbReference type="ARBA" id="ARBA00023266"/>
    </source>
</evidence>
<name>A0A1G5RT69_9FIRM</name>
<dbReference type="GO" id="GO:0005737">
    <property type="term" value="C:cytoplasm"/>
    <property type="evidence" value="ECO:0007669"/>
    <property type="project" value="UniProtKB-SubCell"/>
</dbReference>
<dbReference type="PANTHER" id="PTHR32328">
    <property type="entry name" value="L-SERYL-TRNA(SEC) SELENIUM TRANSFERASE"/>
    <property type="match status" value="1"/>
</dbReference>
<dbReference type="GO" id="GO:0001514">
    <property type="term" value="P:selenocysteine incorporation"/>
    <property type="evidence" value="ECO:0007669"/>
    <property type="project" value="UniProtKB-UniRule"/>
</dbReference>
<comment type="cofactor">
    <cofactor evidence="1 8 9">
        <name>pyridoxal 5'-phosphate</name>
        <dbReference type="ChEBI" id="CHEBI:597326"/>
    </cofactor>
</comment>
<evidence type="ECO:0000256" key="2">
    <source>
        <dbReference type="ARBA" id="ARBA00022490"/>
    </source>
</evidence>
<dbReference type="InterPro" id="IPR004534">
    <property type="entry name" value="SelA_trans"/>
</dbReference>
<dbReference type="Proteomes" id="UP000199208">
    <property type="component" value="Unassembled WGS sequence"/>
</dbReference>
<dbReference type="InterPro" id="IPR015424">
    <property type="entry name" value="PyrdxlP-dep_Trfase"/>
</dbReference>
<keyword evidence="5 8" id="KW-0648">Protein biosynthesis</keyword>
<dbReference type="PANTHER" id="PTHR32328:SF0">
    <property type="entry name" value="L-SERYL-TRNA(SEC) SELENIUM TRANSFERASE"/>
    <property type="match status" value="1"/>
</dbReference>
<dbReference type="EC" id="2.9.1.1" evidence="8"/>
<keyword evidence="3 8" id="KW-0808">Transferase</keyword>
<dbReference type="STRING" id="1120920.SAMN03080599_00633"/>
<dbReference type="SUPFAM" id="SSF53383">
    <property type="entry name" value="PLP-dependent transferases"/>
    <property type="match status" value="1"/>
</dbReference>
<dbReference type="NCBIfam" id="TIGR00474">
    <property type="entry name" value="selA"/>
    <property type="match status" value="1"/>
</dbReference>
<dbReference type="Gene3D" id="3.90.1150.180">
    <property type="match status" value="1"/>
</dbReference>
<evidence type="ECO:0000256" key="5">
    <source>
        <dbReference type="ARBA" id="ARBA00022917"/>
    </source>
</evidence>